<comment type="caution">
    <text evidence="2">The sequence shown here is derived from an EMBL/GenBank/DDBJ whole genome shotgun (WGS) entry which is preliminary data.</text>
</comment>
<reference evidence="3" key="2">
    <citation type="journal article" date="2017" name="J. Anim. Genet.">
        <title>Multiple reference genome sequences of hot pepper reveal the massive evolution of plant disease resistance genes by retroduplication.</title>
        <authorList>
            <person name="Kim S."/>
            <person name="Park J."/>
            <person name="Yeom S.-I."/>
            <person name="Kim Y.-M."/>
            <person name="Seo E."/>
            <person name="Kim K.-T."/>
            <person name="Kim M.-S."/>
            <person name="Lee J.M."/>
            <person name="Cheong K."/>
            <person name="Shin H.-S."/>
            <person name="Kim S.-B."/>
            <person name="Han K."/>
            <person name="Lee J."/>
            <person name="Park M."/>
            <person name="Lee H.-A."/>
            <person name="Lee H.-Y."/>
            <person name="Lee Y."/>
            <person name="Oh S."/>
            <person name="Lee J.H."/>
            <person name="Choi E."/>
            <person name="Choi E."/>
            <person name="Lee S.E."/>
            <person name="Jeon J."/>
            <person name="Kim H."/>
            <person name="Choi G."/>
            <person name="Song H."/>
            <person name="Lee J."/>
            <person name="Lee S.-C."/>
            <person name="Kwon J.-K."/>
            <person name="Lee H.-Y."/>
            <person name="Koo N."/>
            <person name="Hong Y."/>
            <person name="Kim R.W."/>
            <person name="Kang W.-H."/>
            <person name="Huh J.H."/>
            <person name="Kang B.-C."/>
            <person name="Yang T.-J."/>
            <person name="Lee Y.-H."/>
            <person name="Bennetzen J.L."/>
            <person name="Choi D."/>
        </authorList>
    </citation>
    <scope>NUCLEOTIDE SEQUENCE [LARGE SCALE GENOMIC DNA]</scope>
    <source>
        <strain evidence="3">cv. PBC81</strain>
    </source>
</reference>
<accession>A0A2G2VIF0</accession>
<dbReference type="NCBIfam" id="TIGR01640">
    <property type="entry name" value="F_box_assoc_1"/>
    <property type="match status" value="1"/>
</dbReference>
<dbReference type="PANTHER" id="PTHR31672">
    <property type="entry name" value="BNACNNG10540D PROTEIN"/>
    <property type="match status" value="1"/>
</dbReference>
<dbReference type="Pfam" id="PF07734">
    <property type="entry name" value="FBA_1"/>
    <property type="match status" value="1"/>
</dbReference>
<feature type="domain" description="F-box associated beta-propeller type 1" evidence="1">
    <location>
        <begin position="30"/>
        <end position="259"/>
    </location>
</feature>
<keyword evidence="3" id="KW-1185">Reference proteome</keyword>
<sequence length="276" mass="32058">MLYHDSSKNNVNHQKIFVTGGECDNKDDYFYSVDAPLQHDSVASLIGPPILEINQWSRVSFTSSSSNGILLLIFPYDLIVLWNQTIRESRKIPSPIPKKKMMERKLFPAIYGFGYVSSTCDYKIVRVGKKDTSDSYYEVDLFLIRSKSWKLIGKFPPNNFFSERDIVTIDENIYIIAMTDSSWSMNESTLLSFCLEKEQFQQVLFPDQIQRFQDPILYVLGENLCLTRMHDLASRDFEVWHMKKNGLMNNTWSKILTIPSMHYGRCLRPVNLMTNG</sequence>
<dbReference type="PANTHER" id="PTHR31672:SF13">
    <property type="entry name" value="F-BOX PROTEIN CPR30-LIKE"/>
    <property type="match status" value="1"/>
</dbReference>
<reference evidence="2 3" key="1">
    <citation type="journal article" date="2017" name="Genome Biol.">
        <title>New reference genome sequences of hot pepper reveal the massive evolution of plant disease-resistance genes by retroduplication.</title>
        <authorList>
            <person name="Kim S."/>
            <person name="Park J."/>
            <person name="Yeom S.I."/>
            <person name="Kim Y.M."/>
            <person name="Seo E."/>
            <person name="Kim K.T."/>
            <person name="Kim M.S."/>
            <person name="Lee J.M."/>
            <person name="Cheong K."/>
            <person name="Shin H.S."/>
            <person name="Kim S.B."/>
            <person name="Han K."/>
            <person name="Lee J."/>
            <person name="Park M."/>
            <person name="Lee H.A."/>
            <person name="Lee H.Y."/>
            <person name="Lee Y."/>
            <person name="Oh S."/>
            <person name="Lee J.H."/>
            <person name="Choi E."/>
            <person name="Choi E."/>
            <person name="Lee S.E."/>
            <person name="Jeon J."/>
            <person name="Kim H."/>
            <person name="Choi G."/>
            <person name="Song H."/>
            <person name="Lee J."/>
            <person name="Lee S.C."/>
            <person name="Kwon J.K."/>
            <person name="Lee H.Y."/>
            <person name="Koo N."/>
            <person name="Hong Y."/>
            <person name="Kim R.W."/>
            <person name="Kang W.H."/>
            <person name="Huh J.H."/>
            <person name="Kang B.C."/>
            <person name="Yang T.J."/>
            <person name="Lee Y.H."/>
            <person name="Bennetzen J.L."/>
            <person name="Choi D."/>
        </authorList>
    </citation>
    <scope>NUCLEOTIDE SEQUENCE [LARGE SCALE GENOMIC DNA]</scope>
    <source>
        <strain evidence="3">cv. PBC81</strain>
    </source>
</reference>
<evidence type="ECO:0000313" key="2">
    <source>
        <dbReference type="EMBL" id="PHT32742.1"/>
    </source>
</evidence>
<dbReference type="Proteomes" id="UP000224567">
    <property type="component" value="Unassembled WGS sequence"/>
</dbReference>
<evidence type="ECO:0000313" key="3">
    <source>
        <dbReference type="Proteomes" id="UP000224567"/>
    </source>
</evidence>
<name>A0A2G2VIF0_CAPBA</name>
<dbReference type="AlphaFoldDB" id="A0A2G2VIF0"/>
<proteinExistence type="predicted"/>
<dbReference type="InterPro" id="IPR017451">
    <property type="entry name" value="F-box-assoc_interact_dom"/>
</dbReference>
<dbReference type="SUPFAM" id="SSF50965">
    <property type="entry name" value="Galactose oxidase, central domain"/>
    <property type="match status" value="1"/>
</dbReference>
<dbReference type="InterPro" id="IPR050796">
    <property type="entry name" value="SCF_F-box_component"/>
</dbReference>
<evidence type="ECO:0000259" key="1">
    <source>
        <dbReference type="Pfam" id="PF07734"/>
    </source>
</evidence>
<dbReference type="OrthoDB" id="1256863at2759"/>
<dbReference type="EMBL" id="MLFT02000012">
    <property type="protein sequence ID" value="PHT32742.1"/>
    <property type="molecule type" value="Genomic_DNA"/>
</dbReference>
<dbReference type="InterPro" id="IPR006527">
    <property type="entry name" value="F-box-assoc_dom_typ1"/>
</dbReference>
<protein>
    <recommendedName>
        <fullName evidence="1">F-box associated beta-propeller type 1 domain-containing protein</fullName>
    </recommendedName>
</protein>
<dbReference type="InterPro" id="IPR011043">
    <property type="entry name" value="Gal_Oxase/kelch_b-propeller"/>
</dbReference>
<organism evidence="2 3">
    <name type="scientific">Capsicum baccatum</name>
    <name type="common">Peruvian pepper</name>
    <dbReference type="NCBI Taxonomy" id="33114"/>
    <lineage>
        <taxon>Eukaryota</taxon>
        <taxon>Viridiplantae</taxon>
        <taxon>Streptophyta</taxon>
        <taxon>Embryophyta</taxon>
        <taxon>Tracheophyta</taxon>
        <taxon>Spermatophyta</taxon>
        <taxon>Magnoliopsida</taxon>
        <taxon>eudicotyledons</taxon>
        <taxon>Gunneridae</taxon>
        <taxon>Pentapetalae</taxon>
        <taxon>asterids</taxon>
        <taxon>lamiids</taxon>
        <taxon>Solanales</taxon>
        <taxon>Solanaceae</taxon>
        <taxon>Solanoideae</taxon>
        <taxon>Capsiceae</taxon>
        <taxon>Capsicum</taxon>
    </lineage>
</organism>
<gene>
    <name evidence="2" type="ORF">CQW23_29079</name>
</gene>